<keyword evidence="4" id="KW-0813">Transport</keyword>
<dbReference type="Gene3D" id="1.20.120.1380">
    <property type="entry name" value="Flagellar FlhF biosynthesis protein, N domain"/>
    <property type="match status" value="1"/>
</dbReference>
<evidence type="ECO:0000313" key="16">
    <source>
        <dbReference type="EMBL" id="MBU2692167.1"/>
    </source>
</evidence>
<protein>
    <recommendedName>
        <fullName evidence="3">Flagellar biosynthesis protein FlhF</fullName>
    </recommendedName>
    <alternativeName>
        <fullName evidence="13">Flagella-associated GTP-binding protein</fullName>
    </alternativeName>
</protein>
<reference evidence="16" key="1">
    <citation type="submission" date="2021-05" db="EMBL/GenBank/DDBJ databases">
        <title>Energy efficiency and biological interactions define the core microbiome of deep oligotrophic groundwater.</title>
        <authorList>
            <person name="Mehrshad M."/>
            <person name="Lopez-Fernandez M."/>
            <person name="Bell E."/>
            <person name="Bernier-Latmani R."/>
            <person name="Bertilsson S."/>
            <person name="Dopson M."/>
        </authorList>
    </citation>
    <scope>NUCLEOTIDE SEQUENCE</scope>
    <source>
        <strain evidence="16">Modern_marine.mb.64</strain>
    </source>
</reference>
<dbReference type="CDD" id="cd17873">
    <property type="entry name" value="FlhF"/>
    <property type="match status" value="1"/>
</dbReference>
<evidence type="ECO:0000256" key="7">
    <source>
        <dbReference type="ARBA" id="ARBA00022795"/>
    </source>
</evidence>
<evidence type="ECO:0000259" key="14">
    <source>
        <dbReference type="SMART" id="SM00382"/>
    </source>
</evidence>
<dbReference type="InterPro" id="IPR027417">
    <property type="entry name" value="P-loop_NTPase"/>
</dbReference>
<feature type="domain" description="AAA+ ATPase" evidence="14">
    <location>
        <begin position="165"/>
        <end position="298"/>
    </location>
</feature>
<dbReference type="Proteomes" id="UP000777784">
    <property type="component" value="Unassembled WGS sequence"/>
</dbReference>
<gene>
    <name evidence="16" type="ORF">KJ970_14695</name>
</gene>
<sequence>MAGALSKVRESLGPDALILETKKTPASSRRPAQVVVLAASDPGPDLPPKPVRGPASVSALPIASSPMTRTAPDTAGLQMELDKALDKIRYLSRLVSSDHFSHLTPWAREIYLDLIESDVDSSLALGILKILPPRHHGSADTAERLRRHIRSLVRVGGEIMPDIIHPQIIVMVGGPGVGKTTTCAKLAARIRDAGHPVGLLSLDTIRLAGALHLNSYAEVLGLPSAIAYSPEEVEEALEGLLSSMTTIIVDTPGIQWTDPEGVRRLKPLLAAMPGAQVHVLLAVSMRVRDQVRYVGTFRSLEPKAITFTKIDETDSYGCLFTTPLKASLPIAYLSDGQRVPDDLRVADTEEIVDLVLDGIELIDQENETPTVKERMTVHDTAITG</sequence>
<dbReference type="GO" id="GO:0044781">
    <property type="term" value="P:bacterial-type flagellum organization"/>
    <property type="evidence" value="ECO:0007669"/>
    <property type="project" value="UniProtKB-KW"/>
</dbReference>
<proteinExistence type="inferred from homology"/>
<feature type="domain" description="SRP54-type proteins GTP-binding" evidence="15">
    <location>
        <begin position="166"/>
        <end position="357"/>
    </location>
</feature>
<evidence type="ECO:0000256" key="13">
    <source>
        <dbReference type="ARBA" id="ARBA00030866"/>
    </source>
</evidence>
<dbReference type="GO" id="GO:0005047">
    <property type="term" value="F:signal recognition particle binding"/>
    <property type="evidence" value="ECO:0007669"/>
    <property type="project" value="TreeGrafter"/>
</dbReference>
<keyword evidence="8" id="KW-0653">Protein transport</keyword>
<evidence type="ECO:0000256" key="6">
    <source>
        <dbReference type="ARBA" id="ARBA00022741"/>
    </source>
</evidence>
<dbReference type="InterPro" id="IPR047040">
    <property type="entry name" value="FlhF__GTPase_dom"/>
</dbReference>
<evidence type="ECO:0000256" key="11">
    <source>
        <dbReference type="ARBA" id="ARBA00023225"/>
    </source>
</evidence>
<comment type="similarity">
    <text evidence="2">Belongs to the GTP-binding SRP family.</text>
</comment>
<dbReference type="SMART" id="SM00382">
    <property type="entry name" value="AAA"/>
    <property type="match status" value="1"/>
</dbReference>
<dbReference type="PANTHER" id="PTHR43134">
    <property type="entry name" value="SIGNAL RECOGNITION PARTICLE RECEPTOR SUBUNIT ALPHA"/>
    <property type="match status" value="1"/>
</dbReference>
<dbReference type="Gene3D" id="3.40.50.300">
    <property type="entry name" value="P-loop containing nucleotide triphosphate hydrolases"/>
    <property type="match status" value="1"/>
</dbReference>
<comment type="caution">
    <text evidence="16">The sequence shown here is derived from an EMBL/GenBank/DDBJ whole genome shotgun (WGS) entry which is preliminary data.</text>
</comment>
<keyword evidence="6" id="KW-0547">Nucleotide-binding</keyword>
<evidence type="ECO:0000259" key="15">
    <source>
        <dbReference type="SMART" id="SM00962"/>
    </source>
</evidence>
<dbReference type="InterPro" id="IPR003593">
    <property type="entry name" value="AAA+_ATPase"/>
</dbReference>
<dbReference type="EMBL" id="JAHJDP010000085">
    <property type="protein sequence ID" value="MBU2692167.1"/>
    <property type="molecule type" value="Genomic_DNA"/>
</dbReference>
<keyword evidence="7" id="KW-1005">Bacterial flagellum biogenesis</keyword>
<evidence type="ECO:0000256" key="1">
    <source>
        <dbReference type="ARBA" id="ARBA00004413"/>
    </source>
</evidence>
<organism evidence="16 17">
    <name type="scientific">Eiseniibacteriota bacterium</name>
    <dbReference type="NCBI Taxonomy" id="2212470"/>
    <lineage>
        <taxon>Bacteria</taxon>
        <taxon>Candidatus Eiseniibacteriota</taxon>
    </lineage>
</organism>
<dbReference type="GO" id="GO:0005886">
    <property type="term" value="C:plasma membrane"/>
    <property type="evidence" value="ECO:0007669"/>
    <property type="project" value="UniProtKB-SubCell"/>
</dbReference>
<dbReference type="InterPro" id="IPR000897">
    <property type="entry name" value="SRP54_GTPase_dom"/>
</dbReference>
<evidence type="ECO:0000256" key="2">
    <source>
        <dbReference type="ARBA" id="ARBA00008531"/>
    </source>
</evidence>
<evidence type="ECO:0000256" key="4">
    <source>
        <dbReference type="ARBA" id="ARBA00022448"/>
    </source>
</evidence>
<evidence type="ECO:0000313" key="17">
    <source>
        <dbReference type="Proteomes" id="UP000777784"/>
    </source>
</evidence>
<dbReference type="SUPFAM" id="SSF52540">
    <property type="entry name" value="P-loop containing nucleoside triphosphate hydrolases"/>
    <property type="match status" value="1"/>
</dbReference>
<keyword evidence="5" id="KW-1003">Cell membrane</keyword>
<evidence type="ECO:0000256" key="12">
    <source>
        <dbReference type="ARBA" id="ARBA00025337"/>
    </source>
</evidence>
<keyword evidence="10" id="KW-0472">Membrane</keyword>
<dbReference type="GO" id="GO:0015031">
    <property type="term" value="P:protein transport"/>
    <property type="evidence" value="ECO:0007669"/>
    <property type="project" value="UniProtKB-KW"/>
</dbReference>
<dbReference type="PANTHER" id="PTHR43134:SF3">
    <property type="entry name" value="FLAGELLAR BIOSYNTHESIS PROTEIN FLHF"/>
    <property type="match status" value="1"/>
</dbReference>
<dbReference type="AlphaFoldDB" id="A0A948W4F8"/>
<evidence type="ECO:0000256" key="8">
    <source>
        <dbReference type="ARBA" id="ARBA00022927"/>
    </source>
</evidence>
<dbReference type="SMART" id="SM00962">
    <property type="entry name" value="SRP54"/>
    <property type="match status" value="1"/>
</dbReference>
<evidence type="ECO:0000256" key="5">
    <source>
        <dbReference type="ARBA" id="ARBA00022475"/>
    </source>
</evidence>
<name>A0A948W4F8_UNCEI</name>
<evidence type="ECO:0000256" key="9">
    <source>
        <dbReference type="ARBA" id="ARBA00023134"/>
    </source>
</evidence>
<keyword evidence="11" id="KW-1006">Bacterial flagellum protein export</keyword>
<accession>A0A948W4F8</accession>
<dbReference type="GO" id="GO:0006614">
    <property type="term" value="P:SRP-dependent cotranslational protein targeting to membrane"/>
    <property type="evidence" value="ECO:0007669"/>
    <property type="project" value="InterPro"/>
</dbReference>
<comment type="subcellular location">
    <subcellularLocation>
        <location evidence="1">Cell membrane</location>
        <topology evidence="1">Peripheral membrane protein</topology>
        <orientation evidence="1">Cytoplasmic side</orientation>
    </subcellularLocation>
</comment>
<evidence type="ECO:0000256" key="3">
    <source>
        <dbReference type="ARBA" id="ARBA00014919"/>
    </source>
</evidence>
<dbReference type="Pfam" id="PF00448">
    <property type="entry name" value="SRP54"/>
    <property type="match status" value="1"/>
</dbReference>
<dbReference type="GO" id="GO:0005525">
    <property type="term" value="F:GTP binding"/>
    <property type="evidence" value="ECO:0007669"/>
    <property type="project" value="UniProtKB-KW"/>
</dbReference>
<evidence type="ECO:0000256" key="10">
    <source>
        <dbReference type="ARBA" id="ARBA00023136"/>
    </source>
</evidence>
<dbReference type="GO" id="GO:0003924">
    <property type="term" value="F:GTPase activity"/>
    <property type="evidence" value="ECO:0007669"/>
    <property type="project" value="InterPro"/>
</dbReference>
<keyword evidence="9" id="KW-0342">GTP-binding</keyword>
<comment type="function">
    <text evidence="12">Necessary for flagellar biosynthesis. May be involved in translocation of the flagellum.</text>
</comment>